<evidence type="ECO:0000313" key="2">
    <source>
        <dbReference type="Proteomes" id="UP000587655"/>
    </source>
</evidence>
<organism evidence="1 2">
    <name type="scientific">Ibidorhyncha struthersii</name>
    <dbReference type="NCBI Taxonomy" id="425643"/>
    <lineage>
        <taxon>Eukaryota</taxon>
        <taxon>Metazoa</taxon>
        <taxon>Chordata</taxon>
        <taxon>Craniata</taxon>
        <taxon>Vertebrata</taxon>
        <taxon>Euteleostomi</taxon>
        <taxon>Archelosauria</taxon>
        <taxon>Archosauria</taxon>
        <taxon>Dinosauria</taxon>
        <taxon>Saurischia</taxon>
        <taxon>Theropoda</taxon>
        <taxon>Coelurosauria</taxon>
        <taxon>Aves</taxon>
        <taxon>Neognathae</taxon>
        <taxon>Neoaves</taxon>
        <taxon>Charadriiformes</taxon>
        <taxon>Charadriidae</taxon>
        <taxon>Ibidorhyncha</taxon>
    </lineage>
</organism>
<feature type="non-terminal residue" evidence="1">
    <location>
        <position position="1"/>
    </location>
</feature>
<protein>
    <submittedName>
        <fullName evidence="1">IPIL1 protein</fullName>
    </submittedName>
</protein>
<dbReference type="EMBL" id="VZSZ01008151">
    <property type="protein sequence ID" value="NXA26170.1"/>
    <property type="molecule type" value="Genomic_DNA"/>
</dbReference>
<dbReference type="AlphaFoldDB" id="A0A7K7UAK2"/>
<reference evidence="1 2" key="1">
    <citation type="submission" date="2019-09" db="EMBL/GenBank/DDBJ databases">
        <title>Bird 10,000 Genomes (B10K) Project - Family phase.</title>
        <authorList>
            <person name="Zhang G."/>
        </authorList>
    </citation>
    <scope>NUCLEOTIDE SEQUENCE [LARGE SCALE GENOMIC DNA]</scope>
    <source>
        <strain evidence="1">B10K-DU-030-25</strain>
    </source>
</reference>
<name>A0A7K7UAK2_9CHAR</name>
<evidence type="ECO:0000313" key="1">
    <source>
        <dbReference type="EMBL" id="NXA26170.1"/>
    </source>
</evidence>
<sequence length="140" mass="15748">EAPPGHAFHLELGTAEQMPAKHSCLRVELDCTCRSKRLAKDMLCFLHHPKEKLRRNEGASLLGTLCTGPYLDIEKTTQWLQNLVKDAWVVLPQSRHCRLTVLPARRSCKLRLTDASNSTVLIQVMFGVQHSDAYALLSSK</sequence>
<accession>A0A7K7UAK2</accession>
<dbReference type="Proteomes" id="UP000587655">
    <property type="component" value="Unassembled WGS sequence"/>
</dbReference>
<keyword evidence="2" id="KW-1185">Reference proteome</keyword>
<proteinExistence type="predicted"/>
<comment type="caution">
    <text evidence="1">The sequence shown here is derived from an EMBL/GenBank/DDBJ whole genome shotgun (WGS) entry which is preliminary data.</text>
</comment>
<feature type="non-terminal residue" evidence="1">
    <location>
        <position position="140"/>
    </location>
</feature>
<gene>
    <name evidence="1" type="primary">Itpripl1_7</name>
    <name evidence="1" type="ORF">IBISTR_R15762</name>
</gene>